<dbReference type="GO" id="GO:0006813">
    <property type="term" value="P:potassium ion transport"/>
    <property type="evidence" value="ECO:0007669"/>
    <property type="project" value="UniProtKB-KW"/>
</dbReference>
<feature type="domain" description="Cation/H+ exchanger transmembrane" evidence="11">
    <location>
        <begin position="35"/>
        <end position="149"/>
    </location>
</feature>
<evidence type="ECO:0000256" key="8">
    <source>
        <dbReference type="ARBA" id="ARBA00023136"/>
    </source>
</evidence>
<dbReference type="PANTHER" id="PTHR32468">
    <property type="entry name" value="CATION/H + ANTIPORTER"/>
    <property type="match status" value="1"/>
</dbReference>
<dbReference type="InterPro" id="IPR006153">
    <property type="entry name" value="Cation/H_exchanger_TM"/>
</dbReference>
<reference evidence="12" key="1">
    <citation type="journal article" date="2023" name="Plant J.">
        <title>Genome sequences and population genomics provide insights into the demographic history, inbreeding, and mutation load of two 'living fossil' tree species of Dipteronia.</title>
        <authorList>
            <person name="Feng Y."/>
            <person name="Comes H.P."/>
            <person name="Chen J."/>
            <person name="Zhu S."/>
            <person name="Lu R."/>
            <person name="Zhang X."/>
            <person name="Li P."/>
            <person name="Qiu J."/>
            <person name="Olsen K.M."/>
            <person name="Qiu Y."/>
        </authorList>
    </citation>
    <scope>NUCLEOTIDE SEQUENCE</scope>
    <source>
        <strain evidence="12">KIB01</strain>
    </source>
</reference>
<keyword evidence="6 10" id="KW-1133">Transmembrane helix</keyword>
<keyword evidence="5" id="KW-0630">Potassium</keyword>
<name>A0AAD9TID1_9ROSI</name>
<accession>A0AAD9TID1</accession>
<dbReference type="GO" id="GO:1902600">
    <property type="term" value="P:proton transmembrane transport"/>
    <property type="evidence" value="ECO:0007669"/>
    <property type="project" value="InterPro"/>
</dbReference>
<comment type="subcellular location">
    <subcellularLocation>
        <location evidence="1">Membrane</location>
        <topology evidence="1">Multi-pass membrane protein</topology>
    </subcellularLocation>
</comment>
<evidence type="ECO:0000256" key="3">
    <source>
        <dbReference type="ARBA" id="ARBA00022538"/>
    </source>
</evidence>
<keyword evidence="4 10" id="KW-0812">Transmembrane</keyword>
<dbReference type="EMBL" id="JANJYI010000009">
    <property type="protein sequence ID" value="KAK2636551.1"/>
    <property type="molecule type" value="Genomic_DNA"/>
</dbReference>
<proteinExistence type="inferred from homology"/>
<comment type="caution">
    <text evidence="12">The sequence shown here is derived from an EMBL/GenBank/DDBJ whole genome shotgun (WGS) entry which is preliminary data.</text>
</comment>
<dbReference type="GO" id="GO:0012505">
    <property type="term" value="C:endomembrane system"/>
    <property type="evidence" value="ECO:0007669"/>
    <property type="project" value="TreeGrafter"/>
</dbReference>
<evidence type="ECO:0000256" key="4">
    <source>
        <dbReference type="ARBA" id="ARBA00022692"/>
    </source>
</evidence>
<keyword evidence="7" id="KW-0406">Ion transport</keyword>
<evidence type="ECO:0000313" key="12">
    <source>
        <dbReference type="EMBL" id="KAK2636551.1"/>
    </source>
</evidence>
<feature type="transmembrane region" description="Helical" evidence="10">
    <location>
        <begin position="134"/>
        <end position="153"/>
    </location>
</feature>
<evidence type="ECO:0000259" key="11">
    <source>
        <dbReference type="Pfam" id="PF00999"/>
    </source>
</evidence>
<feature type="transmembrane region" description="Helical" evidence="10">
    <location>
        <begin position="103"/>
        <end position="122"/>
    </location>
</feature>
<sequence>MRTVQEGNLVRRGSKSSNRSCFLNCHASNHPDVFIFQAHAGIIIGPSVLLRDNNAFVDRNFRPREMVFTNSMSIIVVMYFIFLSAVKMDKSRIITAARKSMNVGLTCFIVPLIIVFSLIYIFRNSVTGIHGGSFHLFISASSSLSYFPVITDVDF</sequence>
<keyword evidence="13" id="KW-1185">Reference proteome</keyword>
<dbReference type="GO" id="GO:0006885">
    <property type="term" value="P:regulation of pH"/>
    <property type="evidence" value="ECO:0007669"/>
    <property type="project" value="TreeGrafter"/>
</dbReference>
<gene>
    <name evidence="12" type="ORF">Ddye_031343</name>
</gene>
<evidence type="ECO:0000256" key="9">
    <source>
        <dbReference type="ARBA" id="ARBA00038341"/>
    </source>
</evidence>
<evidence type="ECO:0000256" key="1">
    <source>
        <dbReference type="ARBA" id="ARBA00004141"/>
    </source>
</evidence>
<keyword evidence="2" id="KW-0813">Transport</keyword>
<dbReference type="GO" id="GO:0016020">
    <property type="term" value="C:membrane"/>
    <property type="evidence" value="ECO:0007669"/>
    <property type="project" value="UniProtKB-SubCell"/>
</dbReference>
<feature type="transmembrane region" description="Helical" evidence="10">
    <location>
        <begin position="66"/>
        <end position="83"/>
    </location>
</feature>
<evidence type="ECO:0000313" key="13">
    <source>
        <dbReference type="Proteomes" id="UP001280121"/>
    </source>
</evidence>
<evidence type="ECO:0000256" key="5">
    <source>
        <dbReference type="ARBA" id="ARBA00022958"/>
    </source>
</evidence>
<dbReference type="InterPro" id="IPR050794">
    <property type="entry name" value="CPA2_transporter"/>
</dbReference>
<dbReference type="GO" id="GO:0015297">
    <property type="term" value="F:antiporter activity"/>
    <property type="evidence" value="ECO:0007669"/>
    <property type="project" value="InterPro"/>
</dbReference>
<dbReference type="AlphaFoldDB" id="A0AAD9TID1"/>
<evidence type="ECO:0000256" key="6">
    <source>
        <dbReference type="ARBA" id="ARBA00022989"/>
    </source>
</evidence>
<organism evidence="12 13">
    <name type="scientific">Dipteronia dyeriana</name>
    <dbReference type="NCBI Taxonomy" id="168575"/>
    <lineage>
        <taxon>Eukaryota</taxon>
        <taxon>Viridiplantae</taxon>
        <taxon>Streptophyta</taxon>
        <taxon>Embryophyta</taxon>
        <taxon>Tracheophyta</taxon>
        <taxon>Spermatophyta</taxon>
        <taxon>Magnoliopsida</taxon>
        <taxon>eudicotyledons</taxon>
        <taxon>Gunneridae</taxon>
        <taxon>Pentapetalae</taxon>
        <taxon>rosids</taxon>
        <taxon>malvids</taxon>
        <taxon>Sapindales</taxon>
        <taxon>Sapindaceae</taxon>
        <taxon>Hippocastanoideae</taxon>
        <taxon>Acereae</taxon>
        <taxon>Dipteronia</taxon>
    </lineage>
</organism>
<protein>
    <recommendedName>
        <fullName evidence="11">Cation/H+ exchanger transmembrane domain-containing protein</fullName>
    </recommendedName>
</protein>
<dbReference type="InterPro" id="IPR038770">
    <property type="entry name" value="Na+/solute_symporter_sf"/>
</dbReference>
<keyword evidence="3" id="KW-0633">Potassium transport</keyword>
<dbReference type="PANTHER" id="PTHR32468:SF108">
    <property type="entry name" value="CATION_H(+) ANTIPORTER 15-LIKE"/>
    <property type="match status" value="1"/>
</dbReference>
<dbReference type="Gene3D" id="1.20.1530.20">
    <property type="match status" value="1"/>
</dbReference>
<evidence type="ECO:0000256" key="2">
    <source>
        <dbReference type="ARBA" id="ARBA00022448"/>
    </source>
</evidence>
<comment type="similarity">
    <text evidence="9">Belongs to the monovalent cation:proton antiporter 2 (CPA2) transporter (TC 2.A.37) family. CHX (TC 2.A.37.4) subfamily.</text>
</comment>
<dbReference type="Proteomes" id="UP001280121">
    <property type="component" value="Unassembled WGS sequence"/>
</dbReference>
<evidence type="ECO:0000256" key="10">
    <source>
        <dbReference type="SAM" id="Phobius"/>
    </source>
</evidence>
<dbReference type="Pfam" id="PF00999">
    <property type="entry name" value="Na_H_Exchanger"/>
    <property type="match status" value="1"/>
</dbReference>
<keyword evidence="8 10" id="KW-0472">Membrane</keyword>
<evidence type="ECO:0000256" key="7">
    <source>
        <dbReference type="ARBA" id="ARBA00023065"/>
    </source>
</evidence>